<sequence length="101" mass="11589">MAELKQNIMRRVYVIYAFRMVVPKVAILTVALFALKYFVSFVDVFRNMPSLADISHSVLFFWSAFAHTDIVVQESLVATLAVLTFMARDLVRNAHMLSFAR</sequence>
<feature type="transmembrane region" description="Helical" evidence="1">
    <location>
        <begin position="59"/>
        <end position="86"/>
    </location>
</feature>
<keyword evidence="1" id="KW-0472">Membrane</keyword>
<evidence type="ECO:0000256" key="1">
    <source>
        <dbReference type="SAM" id="Phobius"/>
    </source>
</evidence>
<name>A0A2M8LCA6_9BACT</name>
<dbReference type="AlphaFoldDB" id="A0A2M8LCA6"/>
<comment type="caution">
    <text evidence="2">The sequence shown here is derived from an EMBL/GenBank/DDBJ whole genome shotgun (WGS) entry which is preliminary data.</text>
</comment>
<dbReference type="EMBL" id="PFEQ01000009">
    <property type="protein sequence ID" value="PJE74254.1"/>
    <property type="molecule type" value="Genomic_DNA"/>
</dbReference>
<protein>
    <submittedName>
        <fullName evidence="2">Uncharacterized protein</fullName>
    </submittedName>
</protein>
<accession>A0A2M8LCA6</accession>
<dbReference type="Proteomes" id="UP000228700">
    <property type="component" value="Unassembled WGS sequence"/>
</dbReference>
<proteinExistence type="predicted"/>
<evidence type="ECO:0000313" key="3">
    <source>
        <dbReference type="Proteomes" id="UP000228700"/>
    </source>
</evidence>
<feature type="transmembrane region" description="Helical" evidence="1">
    <location>
        <begin position="12"/>
        <end position="39"/>
    </location>
</feature>
<keyword evidence="1" id="KW-0812">Transmembrane</keyword>
<reference evidence="3" key="1">
    <citation type="submission" date="2017-09" db="EMBL/GenBank/DDBJ databases">
        <title>Depth-based differentiation of microbial function through sediment-hosted aquifers and enrichment of novel symbionts in the deep terrestrial subsurface.</title>
        <authorList>
            <person name="Probst A.J."/>
            <person name="Ladd B."/>
            <person name="Jarett J.K."/>
            <person name="Geller-Mcgrath D.E."/>
            <person name="Sieber C.M.K."/>
            <person name="Emerson J.B."/>
            <person name="Anantharaman K."/>
            <person name="Thomas B.C."/>
            <person name="Malmstrom R."/>
            <person name="Stieglmeier M."/>
            <person name="Klingl A."/>
            <person name="Woyke T."/>
            <person name="Ryan C.M."/>
            <person name="Banfield J.F."/>
        </authorList>
    </citation>
    <scope>NUCLEOTIDE SEQUENCE [LARGE SCALE GENOMIC DNA]</scope>
</reference>
<gene>
    <name evidence="2" type="ORF">COV01_02035</name>
</gene>
<keyword evidence="1" id="KW-1133">Transmembrane helix</keyword>
<organism evidence="2 3">
    <name type="scientific">Candidatus Taylorbacteria bacterium CG10_big_fil_rev_8_21_14_0_10_41_48</name>
    <dbReference type="NCBI Taxonomy" id="1975024"/>
    <lineage>
        <taxon>Bacteria</taxon>
        <taxon>Candidatus Tayloriibacteriota</taxon>
    </lineage>
</organism>
<evidence type="ECO:0000313" key="2">
    <source>
        <dbReference type="EMBL" id="PJE74254.1"/>
    </source>
</evidence>